<sequence length="523" mass="57960">MIENTNRSDPKRRTVLQTLGAGTLVTLGVSGASDAVEASPDSSTHYHNELYGQHFPDPTIHRDESGTWWAYGTNMDRDDGADDSEELLVPILRSDDLHDWTYVGEAFDSRPGWTYGSVWAPDIHYYDGEWVLFYSLEPRPWESGEFGIGLAKSDTPDGPFTDYGQVLGDEETGGGTIDGYFVEYGGIPYLFWGSFQGISVAELTADLQDWKPATRQQVAGEAYEGSTVFYRDGYWYLFVATGTCCGGYDSTYEVEVGRSPDFFGPYTDPSGTDLRTYDEHNAGIAQLTGNDRFPAPGHGDVTVDDAGDYWFVYHAYDRDDAEFIDGVPARQFFLDRLEWTDDGWPIIGGDKTPSLQSPLPNAGDVGTGAVPNGIYRIENVNSGKPMAVTAAGTDDGDTVEQSSYDGGAHQHWWVEHVGGEEYRLMNQNSWKALDVPDGSLDDGERLTQWTWWTGTMQKWRFIENGDGTVRIENHNSGAVLDVADASMADGADIIQWSWNGGDQQRWTLSLIETIDPTADGRPW</sequence>
<evidence type="ECO:0000256" key="4">
    <source>
        <dbReference type="ARBA" id="ARBA00023295"/>
    </source>
</evidence>
<proteinExistence type="inferred from homology"/>
<dbReference type="InterPro" id="IPR023296">
    <property type="entry name" value="Glyco_hydro_beta-prop_sf"/>
</dbReference>
<dbReference type="PATRIC" id="fig|1227491.4.peg.4439"/>
<dbReference type="InterPro" id="IPR000772">
    <property type="entry name" value="Ricin_B_lectin"/>
</dbReference>
<dbReference type="InterPro" id="IPR006311">
    <property type="entry name" value="TAT_signal"/>
</dbReference>
<dbReference type="PANTHER" id="PTHR43301:SF3">
    <property type="entry name" value="ARABINAN ENDO-1,5-ALPHA-L-ARABINOSIDASE A-RELATED"/>
    <property type="match status" value="1"/>
</dbReference>
<dbReference type="SUPFAM" id="SSF75005">
    <property type="entry name" value="Arabinanase/levansucrase/invertase"/>
    <property type="match status" value="1"/>
</dbReference>
<evidence type="ECO:0000313" key="6">
    <source>
        <dbReference type="EMBL" id="ELY97679.1"/>
    </source>
</evidence>
<dbReference type="InterPro" id="IPR035992">
    <property type="entry name" value="Ricin_B-like_lectins"/>
</dbReference>
<dbReference type="OrthoDB" id="191035at2157"/>
<accession>M0AGJ5</accession>
<dbReference type="AlphaFoldDB" id="M0AGJ5"/>
<dbReference type="GO" id="GO:0004553">
    <property type="term" value="F:hydrolase activity, hydrolyzing O-glycosyl compounds"/>
    <property type="evidence" value="ECO:0007669"/>
    <property type="project" value="InterPro"/>
</dbReference>
<dbReference type="SUPFAM" id="SSF50370">
    <property type="entry name" value="Ricin B-like lectins"/>
    <property type="match status" value="1"/>
</dbReference>
<dbReference type="InterPro" id="IPR006710">
    <property type="entry name" value="Glyco_hydro_43"/>
</dbReference>
<reference evidence="6 7" key="1">
    <citation type="journal article" date="2014" name="PLoS Genet.">
        <title>Phylogenetically driven sequencing of extremely halophilic archaea reveals strategies for static and dynamic osmo-response.</title>
        <authorList>
            <person name="Becker E.A."/>
            <person name="Seitzer P.M."/>
            <person name="Tritt A."/>
            <person name="Larsen D."/>
            <person name="Krusor M."/>
            <person name="Yao A.I."/>
            <person name="Wu D."/>
            <person name="Madern D."/>
            <person name="Eisen J.A."/>
            <person name="Darling A.E."/>
            <person name="Facciotti M.T."/>
        </authorList>
    </citation>
    <scope>NUCLEOTIDE SEQUENCE [LARGE SCALE GENOMIC DNA]</scope>
    <source>
        <strain evidence="6 7">DSM 13077</strain>
    </source>
</reference>
<dbReference type="InterPro" id="IPR050727">
    <property type="entry name" value="GH43_arabinanases"/>
</dbReference>
<comment type="caution">
    <text evidence="6">The sequence shown here is derived from an EMBL/GenBank/DDBJ whole genome shotgun (WGS) entry which is preliminary data.</text>
</comment>
<name>M0AGJ5_9EURY</name>
<dbReference type="EMBL" id="AOIP01000065">
    <property type="protein sequence ID" value="ELY97679.1"/>
    <property type="molecule type" value="Genomic_DNA"/>
</dbReference>
<evidence type="ECO:0000256" key="3">
    <source>
        <dbReference type="ARBA" id="ARBA00022801"/>
    </source>
</evidence>
<dbReference type="Gene3D" id="2.115.10.20">
    <property type="entry name" value="Glycosyl hydrolase domain, family 43"/>
    <property type="match status" value="1"/>
</dbReference>
<protein>
    <submittedName>
        <fullName evidence="6">Glycoside hydrolase family 43</fullName>
    </submittedName>
</protein>
<gene>
    <name evidence="6" type="ORF">C480_22069</name>
</gene>
<dbReference type="CDD" id="cd18616">
    <property type="entry name" value="GH43_ABN-like"/>
    <property type="match status" value="1"/>
</dbReference>
<dbReference type="Proteomes" id="UP000011591">
    <property type="component" value="Unassembled WGS sequence"/>
</dbReference>
<dbReference type="Gene3D" id="2.80.10.50">
    <property type="match status" value="3"/>
</dbReference>
<feature type="domain" description="Ricin B lectin" evidence="5">
    <location>
        <begin position="372"/>
        <end position="509"/>
    </location>
</feature>
<dbReference type="CDD" id="cd00161">
    <property type="entry name" value="beta-trefoil_Ricin-like"/>
    <property type="match status" value="1"/>
</dbReference>
<dbReference type="PROSITE" id="PS50231">
    <property type="entry name" value="RICIN_B_LECTIN"/>
    <property type="match status" value="1"/>
</dbReference>
<dbReference type="RefSeq" id="WP_006667786.1">
    <property type="nucleotide sequence ID" value="NZ_AOIP01000065.1"/>
</dbReference>
<comment type="similarity">
    <text evidence="2">Belongs to the glycosyl hydrolase 43 family.</text>
</comment>
<evidence type="ECO:0000256" key="1">
    <source>
        <dbReference type="ARBA" id="ARBA00004834"/>
    </source>
</evidence>
<evidence type="ECO:0000313" key="7">
    <source>
        <dbReference type="Proteomes" id="UP000011591"/>
    </source>
</evidence>
<evidence type="ECO:0000259" key="5">
    <source>
        <dbReference type="SMART" id="SM00458"/>
    </source>
</evidence>
<dbReference type="Pfam" id="PF04616">
    <property type="entry name" value="Glyco_hydro_43"/>
    <property type="match status" value="1"/>
</dbReference>
<organism evidence="6 7">
    <name type="scientific">Natrialba aegyptia DSM 13077</name>
    <dbReference type="NCBI Taxonomy" id="1227491"/>
    <lineage>
        <taxon>Archaea</taxon>
        <taxon>Methanobacteriati</taxon>
        <taxon>Methanobacteriota</taxon>
        <taxon>Stenosarchaea group</taxon>
        <taxon>Halobacteria</taxon>
        <taxon>Halobacteriales</taxon>
        <taxon>Natrialbaceae</taxon>
        <taxon>Natrialba</taxon>
    </lineage>
</organism>
<keyword evidence="4" id="KW-0326">Glycosidase</keyword>
<keyword evidence="3 6" id="KW-0378">Hydrolase</keyword>
<dbReference type="GO" id="GO:0005975">
    <property type="term" value="P:carbohydrate metabolic process"/>
    <property type="evidence" value="ECO:0007669"/>
    <property type="project" value="InterPro"/>
</dbReference>
<dbReference type="PROSITE" id="PS51318">
    <property type="entry name" value="TAT"/>
    <property type="match status" value="1"/>
</dbReference>
<dbReference type="PANTHER" id="PTHR43301">
    <property type="entry name" value="ARABINAN ENDO-1,5-ALPHA-L-ARABINOSIDASE"/>
    <property type="match status" value="1"/>
</dbReference>
<dbReference type="SMART" id="SM00458">
    <property type="entry name" value="RICIN"/>
    <property type="match status" value="1"/>
</dbReference>
<comment type="pathway">
    <text evidence="1">Glycan metabolism; L-arabinan degradation.</text>
</comment>
<evidence type="ECO:0000256" key="2">
    <source>
        <dbReference type="ARBA" id="ARBA00009865"/>
    </source>
</evidence>
<keyword evidence="7" id="KW-1185">Reference proteome</keyword>
<dbReference type="Pfam" id="PF14200">
    <property type="entry name" value="RicinB_lectin_2"/>
    <property type="match status" value="2"/>
</dbReference>